<name>A0A8S3HT53_9BILA</name>
<evidence type="ECO:0000256" key="3">
    <source>
        <dbReference type="SAM" id="Coils"/>
    </source>
</evidence>
<evidence type="ECO:0000313" key="5">
    <source>
        <dbReference type="EMBL" id="CAF5188701.1"/>
    </source>
</evidence>
<evidence type="ECO:0000313" key="6">
    <source>
        <dbReference type="Proteomes" id="UP000681720"/>
    </source>
</evidence>
<organism evidence="5 6">
    <name type="scientific">Rotaria magnacalcarata</name>
    <dbReference type="NCBI Taxonomy" id="392030"/>
    <lineage>
        <taxon>Eukaryota</taxon>
        <taxon>Metazoa</taxon>
        <taxon>Spiralia</taxon>
        <taxon>Gnathifera</taxon>
        <taxon>Rotifera</taxon>
        <taxon>Eurotatoria</taxon>
        <taxon>Bdelloidea</taxon>
        <taxon>Philodinida</taxon>
        <taxon>Philodinidae</taxon>
        <taxon>Rotaria</taxon>
    </lineage>
</organism>
<evidence type="ECO:0000256" key="1">
    <source>
        <dbReference type="ARBA" id="ARBA00007796"/>
    </source>
</evidence>
<comment type="similarity">
    <text evidence="1">Belongs to the SH3BP5 family.</text>
</comment>
<dbReference type="GO" id="GO:0035556">
    <property type="term" value="P:intracellular signal transduction"/>
    <property type="evidence" value="ECO:0007669"/>
    <property type="project" value="InterPro"/>
</dbReference>
<gene>
    <name evidence="5" type="ORF">GIL414_LOCUS72150</name>
</gene>
<accession>A0A8S3HT53</accession>
<feature type="non-terminal residue" evidence="5">
    <location>
        <position position="1"/>
    </location>
</feature>
<sequence length="192" mass="22080">FQKRKVYGLERCLSEAKSQYQESLRNLEHISNEIHEQRSQKKSNQDLGEQISNKEFPSTSLPFPMSNPTAPLRRNYSDDVLRSCLLRTETLPPGIFTNAKDESLPTLYEPINRRNDDINDQFILFSKQAPRAAIVTKSDDEKNTLVNSAREKLPNLASRISQATDDDDDKSDTLHALSDEQLNHFHSIYHSY</sequence>
<keyword evidence="2 3" id="KW-0175">Coiled coil</keyword>
<reference evidence="5" key="1">
    <citation type="submission" date="2021-02" db="EMBL/GenBank/DDBJ databases">
        <authorList>
            <person name="Nowell W R."/>
        </authorList>
    </citation>
    <scope>NUCLEOTIDE SEQUENCE</scope>
</reference>
<feature type="region of interest" description="Disordered" evidence="4">
    <location>
        <begin position="52"/>
        <end position="74"/>
    </location>
</feature>
<protein>
    <submittedName>
        <fullName evidence="5">Uncharacterized protein</fullName>
    </submittedName>
</protein>
<dbReference type="Proteomes" id="UP000681720">
    <property type="component" value="Unassembled WGS sequence"/>
</dbReference>
<comment type="caution">
    <text evidence="5">The sequence shown here is derived from an EMBL/GenBank/DDBJ whole genome shotgun (WGS) entry which is preliminary data.</text>
</comment>
<dbReference type="AlphaFoldDB" id="A0A8S3HT53"/>
<evidence type="ECO:0000256" key="2">
    <source>
        <dbReference type="ARBA" id="ARBA00023054"/>
    </source>
</evidence>
<dbReference type="EMBL" id="CAJOBJ010335763">
    <property type="protein sequence ID" value="CAF5188701.1"/>
    <property type="molecule type" value="Genomic_DNA"/>
</dbReference>
<feature type="non-terminal residue" evidence="5">
    <location>
        <position position="192"/>
    </location>
</feature>
<feature type="compositionally biased region" description="Polar residues" evidence="4">
    <location>
        <begin position="52"/>
        <end position="69"/>
    </location>
</feature>
<dbReference type="Pfam" id="PF05276">
    <property type="entry name" value="SH3BP5"/>
    <property type="match status" value="1"/>
</dbReference>
<proteinExistence type="inferred from homology"/>
<feature type="coiled-coil region" evidence="3">
    <location>
        <begin position="13"/>
        <end position="40"/>
    </location>
</feature>
<dbReference type="InterPro" id="IPR007940">
    <property type="entry name" value="SH3BP5"/>
</dbReference>
<evidence type="ECO:0000256" key="4">
    <source>
        <dbReference type="SAM" id="MobiDB-lite"/>
    </source>
</evidence>